<feature type="chain" id="PRO_5041248047" evidence="1">
    <location>
        <begin position="18"/>
        <end position="256"/>
    </location>
</feature>
<comment type="caution">
    <text evidence="2">The sequence shown here is derived from an EMBL/GenBank/DDBJ whole genome shotgun (WGS) entry which is preliminary data.</text>
</comment>
<dbReference type="Proteomes" id="UP001178507">
    <property type="component" value="Unassembled WGS sequence"/>
</dbReference>
<dbReference type="PANTHER" id="PTHR43336">
    <property type="entry name" value="OXYGEN SENSOR HISTIDINE KINASE RESPONSE REGULATOR DEVS/DOSS"/>
    <property type="match status" value="1"/>
</dbReference>
<evidence type="ECO:0000313" key="3">
    <source>
        <dbReference type="Proteomes" id="UP001178507"/>
    </source>
</evidence>
<dbReference type="EMBL" id="CAUJNA010001038">
    <property type="protein sequence ID" value="CAJ1383668.1"/>
    <property type="molecule type" value="Genomic_DNA"/>
</dbReference>
<feature type="signal peptide" evidence="1">
    <location>
        <begin position="1"/>
        <end position="17"/>
    </location>
</feature>
<organism evidence="2 3">
    <name type="scientific">Effrenium voratum</name>
    <dbReference type="NCBI Taxonomy" id="2562239"/>
    <lineage>
        <taxon>Eukaryota</taxon>
        <taxon>Sar</taxon>
        <taxon>Alveolata</taxon>
        <taxon>Dinophyceae</taxon>
        <taxon>Suessiales</taxon>
        <taxon>Symbiodiniaceae</taxon>
        <taxon>Effrenium</taxon>
    </lineage>
</organism>
<accession>A0AA36I9L7</accession>
<dbReference type="AlphaFoldDB" id="A0AA36I9L7"/>
<keyword evidence="3" id="KW-1185">Reference proteome</keyword>
<dbReference type="InterPro" id="IPR029787">
    <property type="entry name" value="Nucleotide_cyclase"/>
</dbReference>
<evidence type="ECO:0000313" key="2">
    <source>
        <dbReference type="EMBL" id="CAJ1383668.1"/>
    </source>
</evidence>
<gene>
    <name evidence="2" type="ORF">EVOR1521_LOCUS10739</name>
</gene>
<evidence type="ECO:0000256" key="1">
    <source>
        <dbReference type="SAM" id="SignalP"/>
    </source>
</evidence>
<reference evidence="2" key="1">
    <citation type="submission" date="2023-08" db="EMBL/GenBank/DDBJ databases">
        <authorList>
            <person name="Chen Y."/>
            <person name="Shah S."/>
            <person name="Dougan E. K."/>
            <person name="Thang M."/>
            <person name="Chan C."/>
        </authorList>
    </citation>
    <scope>NUCLEOTIDE SEQUENCE</scope>
</reference>
<keyword evidence="1" id="KW-0732">Signal</keyword>
<protein>
    <submittedName>
        <fullName evidence="2">Uncharacterized protein</fullName>
    </submittedName>
</protein>
<dbReference type="Gene3D" id="3.30.70.1230">
    <property type="entry name" value="Nucleotide cyclase"/>
    <property type="match status" value="1"/>
</dbReference>
<sequence>MADLSILAFSMIVGAVARSPVLATYRQHPGLQQRLRDCRVDLSFALHRGWAIEGAVGSDFKIDASYISPNVSVASSIEHATRQYGIRILVSETVREILSKEVSAKLRLIDKVTIKGSRVPLELSCLDLDFRRVQVEDRPELPIVWNSRYRFKSRHAIEVRKNHLWTDQFSKAHIMNKDPHFQEMRTEYTTVFMQTFNMGYQNYSQGEWQVAKNLLTKTLSMRGEKDGPSEALLRFMEKDNFKAPDGWRGIHALEEA</sequence>
<dbReference type="SUPFAM" id="SSF55073">
    <property type="entry name" value="Nucleotide cyclase"/>
    <property type="match status" value="1"/>
</dbReference>
<name>A0AA36I9L7_9DINO</name>
<proteinExistence type="predicted"/>
<dbReference type="PANTHER" id="PTHR43336:SF3">
    <property type="entry name" value="GUANYLATE CYCLASE DOMAIN-CONTAINING PROTEIN"/>
    <property type="match status" value="1"/>
</dbReference>